<dbReference type="PANTHER" id="PTHR38166:SF1">
    <property type="entry name" value="C2H2-TYPE DOMAIN-CONTAINING PROTEIN"/>
    <property type="match status" value="1"/>
</dbReference>
<evidence type="ECO:0000256" key="1">
    <source>
        <dbReference type="SAM" id="MobiDB-lite"/>
    </source>
</evidence>
<dbReference type="PANTHER" id="PTHR38166">
    <property type="entry name" value="C2H2-TYPE DOMAIN-CONTAINING PROTEIN-RELATED"/>
    <property type="match status" value="1"/>
</dbReference>
<evidence type="ECO:0000313" key="2">
    <source>
        <dbReference type="EMBL" id="TRX96482.1"/>
    </source>
</evidence>
<gene>
    <name evidence="2" type="ORF">FHL15_002754</name>
</gene>
<dbReference type="AlphaFoldDB" id="A0A553I8H3"/>
<protein>
    <recommendedName>
        <fullName evidence="4">C2H2-type domain-containing protein</fullName>
    </recommendedName>
</protein>
<dbReference type="EMBL" id="VFLP01000011">
    <property type="protein sequence ID" value="TRX96482.1"/>
    <property type="molecule type" value="Genomic_DNA"/>
</dbReference>
<evidence type="ECO:0000313" key="3">
    <source>
        <dbReference type="Proteomes" id="UP000319160"/>
    </source>
</evidence>
<dbReference type="Proteomes" id="UP000319160">
    <property type="component" value="Unassembled WGS sequence"/>
</dbReference>
<proteinExistence type="predicted"/>
<feature type="compositionally biased region" description="Polar residues" evidence="1">
    <location>
        <begin position="29"/>
        <end position="51"/>
    </location>
</feature>
<reference evidence="3" key="1">
    <citation type="submission" date="2019-06" db="EMBL/GenBank/DDBJ databases">
        <title>Draft genome sequence of the griseofulvin-producing fungus Xylaria cubensis strain G536.</title>
        <authorList>
            <person name="Mead M.E."/>
            <person name="Raja H.A."/>
            <person name="Steenwyk J.L."/>
            <person name="Knowles S.L."/>
            <person name="Oberlies N.H."/>
            <person name="Rokas A."/>
        </authorList>
    </citation>
    <scope>NUCLEOTIDE SEQUENCE [LARGE SCALE GENOMIC DNA]</scope>
    <source>
        <strain evidence="3">G536</strain>
    </source>
</reference>
<comment type="caution">
    <text evidence="2">The sequence shown here is derived from an EMBL/GenBank/DDBJ whole genome shotgun (WGS) entry which is preliminary data.</text>
</comment>
<feature type="region of interest" description="Disordered" evidence="1">
    <location>
        <begin position="1"/>
        <end position="152"/>
    </location>
</feature>
<sequence length="427" mass="47007">MAGAVVEAVPAYGEDLQKRTPIAPRSCLSRITSPQASLSVTTGTAPKQQGQPFLAPRPPWPTTPKSSQHIKTQETENHRSFGERSTHLYSCASGTGPSTSATPEFTSTGTKQSSNTCGRHARGKGKRERQKQDDSESDDMSNPPEKSSKKKACSTLGSTPKLACPFFVCCPHKHLRCGFSSFGKISHVAQHLERQHYESVKCDCPICGVNFDTLSDRTAHLRGEQRCPRRNPRLCAVTTERLEEIKSISADRLKSQSGKWIDIYKVIAGDSMPEPVPWCTDPLKYLLCHFISFVLRSGDHSFFNVREDYEAHMQTVNNYLADEQEPLESTSMIPPSLLDSNFPGFSANSISSMLETPIDPFQLHRAAVATPVSTTAESHRANMTSSEVMSDQAHELGHDDVTSYTLDPDDSLIGFIGFSEQHDGSLT</sequence>
<feature type="compositionally biased region" description="Polar residues" evidence="1">
    <location>
        <begin position="92"/>
        <end position="117"/>
    </location>
</feature>
<evidence type="ECO:0008006" key="4">
    <source>
        <dbReference type="Google" id="ProtNLM"/>
    </source>
</evidence>
<feature type="compositionally biased region" description="Basic residues" evidence="1">
    <location>
        <begin position="119"/>
        <end position="129"/>
    </location>
</feature>
<organism evidence="2 3">
    <name type="scientific">Xylaria flabelliformis</name>
    <dbReference type="NCBI Taxonomy" id="2512241"/>
    <lineage>
        <taxon>Eukaryota</taxon>
        <taxon>Fungi</taxon>
        <taxon>Dikarya</taxon>
        <taxon>Ascomycota</taxon>
        <taxon>Pezizomycotina</taxon>
        <taxon>Sordariomycetes</taxon>
        <taxon>Xylariomycetidae</taxon>
        <taxon>Xylariales</taxon>
        <taxon>Xylariaceae</taxon>
        <taxon>Xylaria</taxon>
    </lineage>
</organism>
<accession>A0A553I8H3</accession>
<feature type="compositionally biased region" description="Basic and acidic residues" evidence="1">
    <location>
        <begin position="71"/>
        <end position="86"/>
    </location>
</feature>
<name>A0A553I8H3_9PEZI</name>
<keyword evidence="3" id="KW-1185">Reference proteome</keyword>
<dbReference type="OrthoDB" id="3564303at2759"/>